<feature type="transmembrane region" description="Helical" evidence="7">
    <location>
        <begin position="49"/>
        <end position="69"/>
    </location>
</feature>
<evidence type="ECO:0000313" key="9">
    <source>
        <dbReference type="EMBL" id="QBK82181.1"/>
    </source>
</evidence>
<evidence type="ECO:0000256" key="6">
    <source>
        <dbReference type="ARBA" id="ARBA00049551"/>
    </source>
</evidence>
<evidence type="ECO:0000256" key="1">
    <source>
        <dbReference type="ARBA" id="ARBA00004141"/>
    </source>
</evidence>
<organism evidence="9">
    <name type="scientific">Polyplacotoma mediterranea</name>
    <dbReference type="NCBI Taxonomy" id="2283839"/>
    <lineage>
        <taxon>Eukaryota</taxon>
        <taxon>Metazoa</taxon>
        <taxon>Placozoa</taxon>
        <taxon>Polyplacotoma</taxon>
    </lineage>
</organism>
<dbReference type="InterPro" id="IPR010096">
    <property type="entry name" value="NADH-Q_OxRdtase_suN/2"/>
</dbReference>
<name>A0A481YJB1_9METZ</name>
<dbReference type="HAMAP" id="MF_00445">
    <property type="entry name" value="NDH1_NuoN_1"/>
    <property type="match status" value="1"/>
</dbReference>
<feature type="transmembrane region" description="Helical" evidence="7">
    <location>
        <begin position="189"/>
        <end position="211"/>
    </location>
</feature>
<dbReference type="AlphaFoldDB" id="A0A481YJB1"/>
<feature type="transmembrane region" description="Helical" evidence="7">
    <location>
        <begin position="271"/>
        <end position="289"/>
    </location>
</feature>
<dbReference type="EMBL" id="MH682141">
    <property type="protein sequence ID" value="QBK82181.1"/>
    <property type="molecule type" value="Genomic_DNA"/>
</dbReference>
<dbReference type="GO" id="GO:0008137">
    <property type="term" value="F:NADH dehydrogenase (ubiquinone) activity"/>
    <property type="evidence" value="ECO:0007669"/>
    <property type="project" value="UniProtKB-EC"/>
</dbReference>
<feature type="transmembrane region" description="Helical" evidence="7">
    <location>
        <begin position="347"/>
        <end position="368"/>
    </location>
</feature>
<evidence type="ECO:0000256" key="4">
    <source>
        <dbReference type="ARBA" id="ARBA00022989"/>
    </source>
</evidence>
<dbReference type="GeneID" id="39710117"/>
<reference evidence="9" key="1">
    <citation type="submission" date="2018-07" db="EMBL/GenBank/DDBJ databases">
        <authorList>
            <person name="Osigus H.-J."/>
            <person name="Schierwater B."/>
        </authorList>
    </citation>
    <scope>NUCLEOTIDE SEQUENCE</scope>
</reference>
<dbReference type="RefSeq" id="YP_009582146.1">
    <property type="nucleotide sequence ID" value="NC_041549.1"/>
</dbReference>
<feature type="transmembrane region" description="Helical" evidence="7">
    <location>
        <begin position="106"/>
        <end position="138"/>
    </location>
</feature>
<protein>
    <recommendedName>
        <fullName evidence="2">NADH:ubiquinone reductase (H(+)-translocating)</fullName>
        <ecNumber evidence="2">7.1.1.2</ecNumber>
    </recommendedName>
</protein>
<feature type="transmembrane region" description="Helical" evidence="7">
    <location>
        <begin position="433"/>
        <end position="453"/>
    </location>
</feature>
<keyword evidence="5 7" id="KW-0472">Membrane</keyword>
<dbReference type="GO" id="GO:0016020">
    <property type="term" value="C:membrane"/>
    <property type="evidence" value="ECO:0007669"/>
    <property type="project" value="UniProtKB-SubCell"/>
</dbReference>
<dbReference type="Pfam" id="PF00361">
    <property type="entry name" value="Proton_antipo_M"/>
    <property type="match status" value="1"/>
</dbReference>
<feature type="transmembrane region" description="Helical" evidence="7">
    <location>
        <begin position="295"/>
        <end position="313"/>
    </location>
</feature>
<proteinExistence type="inferred from homology"/>
<feature type="domain" description="NADH:quinone oxidoreductase/Mrp antiporter transmembrane" evidence="8">
    <location>
        <begin position="141"/>
        <end position="436"/>
    </location>
</feature>
<keyword evidence="9" id="KW-0496">Mitochondrion</keyword>
<feature type="transmembrane region" description="Helical" evidence="7">
    <location>
        <begin position="389"/>
        <end position="413"/>
    </location>
</feature>
<keyword evidence="4 7" id="KW-1133">Transmembrane helix</keyword>
<evidence type="ECO:0000256" key="7">
    <source>
        <dbReference type="SAM" id="Phobius"/>
    </source>
</evidence>
<evidence type="ECO:0000256" key="5">
    <source>
        <dbReference type="ARBA" id="ARBA00023136"/>
    </source>
</evidence>
<gene>
    <name evidence="9" type="primary">ND2</name>
</gene>
<reference evidence="9" key="2">
    <citation type="journal article" date="2019" name="Curr. Biol.">
        <title>Polyplacotoma mediterranea is a new ramified placozoan species.</title>
        <authorList>
            <person name="Osigus H.J."/>
            <person name="Rolfes S."/>
            <person name="Herzog R."/>
            <person name="Kamm K."/>
            <person name="Schierwater B."/>
        </authorList>
    </citation>
    <scope>NUCLEOTIDE SEQUENCE</scope>
</reference>
<feature type="transmembrane region" description="Helical" evidence="7">
    <location>
        <begin position="320"/>
        <end position="341"/>
    </location>
</feature>
<feature type="transmembrane region" description="Helical" evidence="7">
    <location>
        <begin position="144"/>
        <end position="168"/>
    </location>
</feature>
<evidence type="ECO:0000256" key="2">
    <source>
        <dbReference type="ARBA" id="ARBA00012944"/>
    </source>
</evidence>
<evidence type="ECO:0000256" key="3">
    <source>
        <dbReference type="ARBA" id="ARBA00022692"/>
    </source>
</evidence>
<dbReference type="GO" id="GO:0042773">
    <property type="term" value="P:ATP synthesis coupled electron transport"/>
    <property type="evidence" value="ECO:0007669"/>
    <property type="project" value="InterPro"/>
</dbReference>
<keyword evidence="3 7" id="KW-0812">Transmembrane</keyword>
<feature type="transmembrane region" description="Helical" evidence="7">
    <location>
        <begin position="502"/>
        <end position="524"/>
    </location>
</feature>
<comment type="subcellular location">
    <subcellularLocation>
        <location evidence="1">Membrane</location>
        <topology evidence="1">Multi-pass membrane protein</topology>
    </subcellularLocation>
</comment>
<accession>A0A481YJB1</accession>
<geneLocation type="mitochondrion" evidence="9"/>
<comment type="catalytic activity">
    <reaction evidence="6">
        <text>a ubiquinone + NADH + 5 H(+)(in) = a ubiquinol + NAD(+) + 4 H(+)(out)</text>
        <dbReference type="Rhea" id="RHEA:29091"/>
        <dbReference type="Rhea" id="RHEA-COMP:9565"/>
        <dbReference type="Rhea" id="RHEA-COMP:9566"/>
        <dbReference type="ChEBI" id="CHEBI:15378"/>
        <dbReference type="ChEBI" id="CHEBI:16389"/>
        <dbReference type="ChEBI" id="CHEBI:17976"/>
        <dbReference type="ChEBI" id="CHEBI:57540"/>
        <dbReference type="ChEBI" id="CHEBI:57945"/>
        <dbReference type="EC" id="7.1.1.2"/>
    </reaction>
</comment>
<feature type="transmembrane region" description="Helical" evidence="7">
    <location>
        <begin position="231"/>
        <end position="251"/>
    </location>
</feature>
<dbReference type="PANTHER" id="PTHR22773">
    <property type="entry name" value="NADH DEHYDROGENASE"/>
    <property type="match status" value="1"/>
</dbReference>
<dbReference type="InterPro" id="IPR001750">
    <property type="entry name" value="ND/Mrp_TM"/>
</dbReference>
<dbReference type="EC" id="7.1.1.2" evidence="2"/>
<feature type="transmembrane region" description="Helical" evidence="7">
    <location>
        <begin position="21"/>
        <end position="43"/>
    </location>
</feature>
<dbReference type="CTD" id="4536"/>
<evidence type="ECO:0000259" key="8">
    <source>
        <dbReference type="Pfam" id="PF00361"/>
    </source>
</evidence>
<sequence length="533" mass="59114">MNNTLYMEGLALQIPYEFIPIVTYGNVSFVQLLLTFSIFIILLRKPSYINLYIALFTIFFCLCYNFPIFTNIQSINYSKEIMEILSINTNTLTQEEVRPGATTESIILLCLMGLCSLGPPGPGLALFLIVGLGGLLIINSVDYLSIYLALEFQTFALFILTAYGAPFHEEVKKTIGPGLVHCAEGGLKYWILGAMSSGFYLFGCALYFGITGSENMLGTIYPGIMDTNMDLWAGSLGYLFILVSFLFKLGVAPFHMWTPDVYEGAPTSTTALIAIIPKFSIFILIIGLAFSTTKLLFLVALVSLLIGALGALNQTRIKRLLAYSGIGHMGFILLGLSIGSYDSFHNSFIYILIYLLTILASFTLLCSLEELKRTPLGLIIDFSLFSRGYPYLSFSIAILFLSLAGIPPLLGFLGKWLILVGSIKTALTFSLPIYYWGSFIAGICATLSAFYYIRIVATLYFNISRPLDNNFINYSPSVPLSFLFLWESLLLPLPPFPLSRSILIGLYLYFILFLIFTPQSLFLLSHEAILGIV</sequence>